<gene>
    <name evidence="2" type="ORF">HDF16_002563</name>
</gene>
<dbReference type="InterPro" id="IPR051049">
    <property type="entry name" value="Dienelactone_hydrolase-like"/>
</dbReference>
<keyword evidence="3" id="KW-1185">Reference proteome</keyword>
<proteinExistence type="predicted"/>
<dbReference type="RefSeq" id="WP_184217010.1">
    <property type="nucleotide sequence ID" value="NZ_JACHIP010000003.1"/>
</dbReference>
<protein>
    <submittedName>
        <fullName evidence="2">Carboxymethylenebutenolidase</fullName>
        <ecNumber evidence="2">3.1.1.45</ecNumber>
    </submittedName>
</protein>
<reference evidence="2 3" key="1">
    <citation type="submission" date="2020-08" db="EMBL/GenBank/DDBJ databases">
        <title>Genomic Encyclopedia of Type Strains, Phase IV (KMG-V): Genome sequencing to study the core and pangenomes of soil and plant-associated prokaryotes.</title>
        <authorList>
            <person name="Whitman W."/>
        </authorList>
    </citation>
    <scope>NUCLEOTIDE SEQUENCE [LARGE SCALE GENOMIC DNA]</scope>
    <source>
        <strain evidence="2 3">M8UP14</strain>
    </source>
</reference>
<evidence type="ECO:0000259" key="1">
    <source>
        <dbReference type="Pfam" id="PF01738"/>
    </source>
</evidence>
<dbReference type="AlphaFoldDB" id="A0A7W8E3R7"/>
<dbReference type="SUPFAM" id="SSF53474">
    <property type="entry name" value="alpha/beta-Hydrolases"/>
    <property type="match status" value="1"/>
</dbReference>
<evidence type="ECO:0000313" key="3">
    <source>
        <dbReference type="Proteomes" id="UP000540989"/>
    </source>
</evidence>
<dbReference type="Pfam" id="PF01738">
    <property type="entry name" value="DLH"/>
    <property type="match status" value="1"/>
</dbReference>
<dbReference type="InterPro" id="IPR029058">
    <property type="entry name" value="AB_hydrolase_fold"/>
</dbReference>
<feature type="domain" description="Dienelactone hydrolase" evidence="1">
    <location>
        <begin position="15"/>
        <end position="225"/>
    </location>
</feature>
<comment type="caution">
    <text evidence="2">The sequence shown here is derived from an EMBL/GenBank/DDBJ whole genome shotgun (WGS) entry which is preliminary data.</text>
</comment>
<sequence length="228" mass="24457">MGQIVELKAQDGHELDAYVATPQGEPIGAVVVVQEIFGINKSIRDVADGFAKEGFLAIAPAIFDRYEKNVILGYTGDDLQKAFALYSKLDVTTALLDVAAAFAKVSESVKKVAVTGYCYGGLMSWLAATRGEALGMLPACTFGYYPGGVGKVATEKPSCPVMLHFGGADSHIGADQRDAVREAHPDVTVYIYEGAEHGFANHFRDAYNPEAAKLAMERSLEFLKKNIG</sequence>
<dbReference type="EC" id="3.1.1.45" evidence="2"/>
<dbReference type="InterPro" id="IPR002925">
    <property type="entry name" value="Dienelactn_hydro"/>
</dbReference>
<dbReference type="Gene3D" id="3.40.50.1820">
    <property type="entry name" value="alpha/beta hydrolase"/>
    <property type="match status" value="1"/>
</dbReference>
<dbReference type="EMBL" id="JACHIP010000003">
    <property type="protein sequence ID" value="MBB5057857.1"/>
    <property type="molecule type" value="Genomic_DNA"/>
</dbReference>
<dbReference type="PANTHER" id="PTHR46623:SF6">
    <property type="entry name" value="ALPHA_BETA-HYDROLASES SUPERFAMILY PROTEIN"/>
    <property type="match status" value="1"/>
</dbReference>
<dbReference type="GO" id="GO:0008806">
    <property type="term" value="F:carboxymethylenebutenolidase activity"/>
    <property type="evidence" value="ECO:0007669"/>
    <property type="project" value="UniProtKB-EC"/>
</dbReference>
<organism evidence="2 3">
    <name type="scientific">Granulicella aggregans</name>
    <dbReference type="NCBI Taxonomy" id="474949"/>
    <lineage>
        <taxon>Bacteria</taxon>
        <taxon>Pseudomonadati</taxon>
        <taxon>Acidobacteriota</taxon>
        <taxon>Terriglobia</taxon>
        <taxon>Terriglobales</taxon>
        <taxon>Acidobacteriaceae</taxon>
        <taxon>Granulicella</taxon>
    </lineage>
</organism>
<dbReference type="Proteomes" id="UP000540989">
    <property type="component" value="Unassembled WGS sequence"/>
</dbReference>
<dbReference type="PANTHER" id="PTHR46623">
    <property type="entry name" value="CARBOXYMETHYLENEBUTENOLIDASE-RELATED"/>
    <property type="match status" value="1"/>
</dbReference>
<accession>A0A7W8E3R7</accession>
<evidence type="ECO:0000313" key="2">
    <source>
        <dbReference type="EMBL" id="MBB5057857.1"/>
    </source>
</evidence>
<keyword evidence="2" id="KW-0378">Hydrolase</keyword>
<name>A0A7W8E3R7_9BACT</name>